<dbReference type="Gene3D" id="3.40.50.2300">
    <property type="match status" value="1"/>
</dbReference>
<evidence type="ECO:0000256" key="6">
    <source>
        <dbReference type="ARBA" id="ARBA00023180"/>
    </source>
</evidence>
<gene>
    <name evidence="8" type="ORF">NDU88_000003</name>
</gene>
<dbReference type="InterPro" id="IPR000337">
    <property type="entry name" value="GPCR_3"/>
</dbReference>
<organism evidence="8 9">
    <name type="scientific">Pleurodeles waltl</name>
    <name type="common">Iberian ribbed newt</name>
    <dbReference type="NCBI Taxonomy" id="8319"/>
    <lineage>
        <taxon>Eukaryota</taxon>
        <taxon>Metazoa</taxon>
        <taxon>Chordata</taxon>
        <taxon>Craniata</taxon>
        <taxon>Vertebrata</taxon>
        <taxon>Euteleostomi</taxon>
        <taxon>Amphibia</taxon>
        <taxon>Batrachia</taxon>
        <taxon>Caudata</taxon>
        <taxon>Salamandroidea</taxon>
        <taxon>Salamandridae</taxon>
        <taxon>Pleurodelinae</taxon>
        <taxon>Pleurodeles</taxon>
    </lineage>
</organism>
<dbReference type="SUPFAM" id="SSF53822">
    <property type="entry name" value="Periplasmic binding protein-like I"/>
    <property type="match status" value="1"/>
</dbReference>
<dbReference type="PRINTS" id="PR00248">
    <property type="entry name" value="GPCRMGR"/>
</dbReference>
<dbReference type="Pfam" id="PF01094">
    <property type="entry name" value="ANF_receptor"/>
    <property type="match status" value="1"/>
</dbReference>
<accession>A0AAV7V7W3</accession>
<dbReference type="FunFam" id="3.40.50.2300:FF:000728">
    <property type="entry name" value="Uncharacterized protein"/>
    <property type="match status" value="1"/>
</dbReference>
<evidence type="ECO:0000259" key="7">
    <source>
        <dbReference type="Pfam" id="PF01094"/>
    </source>
</evidence>
<evidence type="ECO:0000313" key="9">
    <source>
        <dbReference type="Proteomes" id="UP001066276"/>
    </source>
</evidence>
<comment type="caution">
    <text evidence="8">The sequence shown here is derived from an EMBL/GenBank/DDBJ whole genome shotgun (WGS) entry which is preliminary data.</text>
</comment>
<proteinExistence type="predicted"/>
<dbReference type="GO" id="GO:0005886">
    <property type="term" value="C:plasma membrane"/>
    <property type="evidence" value="ECO:0007669"/>
    <property type="project" value="TreeGrafter"/>
</dbReference>
<feature type="domain" description="Receptor ligand binding region" evidence="7">
    <location>
        <begin position="23"/>
        <end position="120"/>
    </location>
</feature>
<evidence type="ECO:0000256" key="2">
    <source>
        <dbReference type="ARBA" id="ARBA00022692"/>
    </source>
</evidence>
<evidence type="ECO:0000256" key="1">
    <source>
        <dbReference type="ARBA" id="ARBA00004141"/>
    </source>
</evidence>
<comment type="subcellular location">
    <subcellularLocation>
        <location evidence="1">Membrane</location>
        <topology evidence="1">Multi-pass membrane protein</topology>
    </subcellularLocation>
</comment>
<dbReference type="PANTHER" id="PTHR24061:SF584">
    <property type="entry name" value="VOMERONASAL TYPE-2 RECEPTOR 26"/>
    <property type="match status" value="1"/>
</dbReference>
<evidence type="ECO:0000313" key="8">
    <source>
        <dbReference type="EMBL" id="KAJ1196127.1"/>
    </source>
</evidence>
<evidence type="ECO:0000256" key="5">
    <source>
        <dbReference type="ARBA" id="ARBA00023170"/>
    </source>
</evidence>
<name>A0AAV7V7W3_PLEWA</name>
<keyword evidence="4" id="KW-0472">Membrane</keyword>
<protein>
    <recommendedName>
        <fullName evidence="7">Receptor ligand binding region domain-containing protein</fullName>
    </recommendedName>
</protein>
<dbReference type="InterPro" id="IPR028082">
    <property type="entry name" value="Peripla_BP_I"/>
</dbReference>
<keyword evidence="2" id="KW-0812">Transmembrane</keyword>
<dbReference type="InterPro" id="IPR001828">
    <property type="entry name" value="ANF_lig-bd_rcpt"/>
</dbReference>
<dbReference type="PANTHER" id="PTHR24061">
    <property type="entry name" value="CALCIUM-SENSING RECEPTOR-RELATED"/>
    <property type="match status" value="1"/>
</dbReference>
<dbReference type="AlphaFoldDB" id="A0AAV7V7W3"/>
<reference evidence="8" key="1">
    <citation type="journal article" date="2022" name="bioRxiv">
        <title>Sequencing and chromosome-scale assembly of the giantPleurodeles waltlgenome.</title>
        <authorList>
            <person name="Brown T."/>
            <person name="Elewa A."/>
            <person name="Iarovenko S."/>
            <person name="Subramanian E."/>
            <person name="Araus A.J."/>
            <person name="Petzold A."/>
            <person name="Susuki M."/>
            <person name="Suzuki K.-i.T."/>
            <person name="Hayashi T."/>
            <person name="Toyoda A."/>
            <person name="Oliveira C."/>
            <person name="Osipova E."/>
            <person name="Leigh N.D."/>
            <person name="Simon A."/>
            <person name="Yun M.H."/>
        </authorList>
    </citation>
    <scope>NUCLEOTIDE SEQUENCE</scope>
    <source>
        <strain evidence="8">20211129_DDA</strain>
        <tissue evidence="8">Liver</tissue>
    </source>
</reference>
<keyword evidence="3" id="KW-1133">Transmembrane helix</keyword>
<sequence length="145" mass="16234">MVRTAVPARKKPRRASFENLLQLLVFIYAVEEINRNPVLLPNLTLGYHIFDSCDSEMKALQSTLSIMSQQNEAVPNYRCQSEGALVGFIGDLSSSTTYSMAQLLALYKYPQVGAHLTSPLSMLFLGHCRSFSTRGLSSRPQRDFL</sequence>
<keyword evidence="5" id="KW-0675">Receptor</keyword>
<evidence type="ECO:0000256" key="3">
    <source>
        <dbReference type="ARBA" id="ARBA00022989"/>
    </source>
</evidence>
<keyword evidence="9" id="KW-1185">Reference proteome</keyword>
<dbReference type="EMBL" id="JANPWB010000003">
    <property type="protein sequence ID" value="KAJ1196127.1"/>
    <property type="molecule type" value="Genomic_DNA"/>
</dbReference>
<dbReference type="GO" id="GO:0004930">
    <property type="term" value="F:G protein-coupled receptor activity"/>
    <property type="evidence" value="ECO:0007669"/>
    <property type="project" value="InterPro"/>
</dbReference>
<keyword evidence="6" id="KW-0325">Glycoprotein</keyword>
<dbReference type="Proteomes" id="UP001066276">
    <property type="component" value="Chromosome 2_1"/>
</dbReference>
<evidence type="ECO:0000256" key="4">
    <source>
        <dbReference type="ARBA" id="ARBA00023136"/>
    </source>
</evidence>
<dbReference type="InterPro" id="IPR000068">
    <property type="entry name" value="GPCR_3_Ca_sens_rcpt-rel"/>
</dbReference>